<dbReference type="InterPro" id="IPR028082">
    <property type="entry name" value="Peripla_BP_I"/>
</dbReference>
<evidence type="ECO:0000313" key="6">
    <source>
        <dbReference type="Proteomes" id="UP000248606"/>
    </source>
</evidence>
<sequence length="342" mass="37403">MSSKSKSSSETKRVTIYDVAREAGVAPSTVSRTFSRPGRVNAETAARVRKVAEKIGYRAATNSFTSAQSTQLIAVAVPDIANPSCIEIIKGIRHEALAAGYSTILLDATEIDDQNSETLEQSMGLAEGLILVSPHLSQETIQAMAKQRPIVTVNYEVPGVPAVINDAHQGISEMVTHLYNLGHRSITFLPEPNRSYDDAQRWQALLEQCSRKKMTIRHTHPLRPTVAGGAAAAREWMQRRTSAVIAHNDLMAMGFMIAVKSVGIEVPRDVSVVGTDNIFMSALFTPALTTVTTSRNTQGKLAFNQLLEQLRHQHRDTGHLTTSIAMKLVERDSTAQVPSLHR</sequence>
<protein>
    <submittedName>
        <fullName evidence="5">LacI family transcriptional regulator</fullName>
    </submittedName>
</protein>
<comment type="caution">
    <text evidence="5">The sequence shown here is derived from an EMBL/GenBank/DDBJ whole genome shotgun (WGS) entry which is preliminary data.</text>
</comment>
<keyword evidence="3" id="KW-0804">Transcription</keyword>
<dbReference type="AlphaFoldDB" id="A0A2W5K240"/>
<evidence type="ECO:0000259" key="4">
    <source>
        <dbReference type="PROSITE" id="PS50932"/>
    </source>
</evidence>
<dbReference type="InterPro" id="IPR010982">
    <property type="entry name" value="Lambda_DNA-bd_dom_sf"/>
</dbReference>
<dbReference type="GO" id="GO:0003700">
    <property type="term" value="F:DNA-binding transcription factor activity"/>
    <property type="evidence" value="ECO:0007669"/>
    <property type="project" value="TreeGrafter"/>
</dbReference>
<dbReference type="PANTHER" id="PTHR30146">
    <property type="entry name" value="LACI-RELATED TRANSCRIPTIONAL REPRESSOR"/>
    <property type="match status" value="1"/>
</dbReference>
<dbReference type="Proteomes" id="UP000248606">
    <property type="component" value="Unassembled WGS sequence"/>
</dbReference>
<evidence type="ECO:0000256" key="2">
    <source>
        <dbReference type="ARBA" id="ARBA00023125"/>
    </source>
</evidence>
<dbReference type="InterPro" id="IPR000843">
    <property type="entry name" value="HTH_LacI"/>
</dbReference>
<dbReference type="Gene3D" id="3.40.50.2300">
    <property type="match status" value="2"/>
</dbReference>
<dbReference type="RefSeq" id="WP_303678826.1">
    <property type="nucleotide sequence ID" value="NZ_CAKZIO010000002.1"/>
</dbReference>
<dbReference type="PANTHER" id="PTHR30146:SF109">
    <property type="entry name" value="HTH-TYPE TRANSCRIPTIONAL REGULATOR GALS"/>
    <property type="match status" value="1"/>
</dbReference>
<evidence type="ECO:0000313" key="5">
    <source>
        <dbReference type="EMBL" id="PZP88846.1"/>
    </source>
</evidence>
<dbReference type="InterPro" id="IPR046335">
    <property type="entry name" value="LacI/GalR-like_sensor"/>
</dbReference>
<dbReference type="GO" id="GO:0000976">
    <property type="term" value="F:transcription cis-regulatory region binding"/>
    <property type="evidence" value="ECO:0007669"/>
    <property type="project" value="TreeGrafter"/>
</dbReference>
<dbReference type="CDD" id="cd06267">
    <property type="entry name" value="PBP1_LacI_sugar_binding-like"/>
    <property type="match status" value="1"/>
</dbReference>
<gene>
    <name evidence="5" type="ORF">DI579_05060</name>
</gene>
<dbReference type="PROSITE" id="PS50932">
    <property type="entry name" value="HTH_LACI_2"/>
    <property type="match status" value="1"/>
</dbReference>
<keyword evidence="2" id="KW-0238">DNA-binding</keyword>
<dbReference type="SMART" id="SM00354">
    <property type="entry name" value="HTH_LACI"/>
    <property type="match status" value="1"/>
</dbReference>
<dbReference type="Gene3D" id="1.10.260.40">
    <property type="entry name" value="lambda repressor-like DNA-binding domains"/>
    <property type="match status" value="1"/>
</dbReference>
<accession>A0A2W5K240</accession>
<dbReference type="SUPFAM" id="SSF47413">
    <property type="entry name" value="lambda repressor-like DNA-binding domains"/>
    <property type="match status" value="1"/>
</dbReference>
<name>A0A2W5K240_9ACTN</name>
<dbReference type="Pfam" id="PF13377">
    <property type="entry name" value="Peripla_BP_3"/>
    <property type="match status" value="1"/>
</dbReference>
<dbReference type="Pfam" id="PF00356">
    <property type="entry name" value="LacI"/>
    <property type="match status" value="1"/>
</dbReference>
<dbReference type="SUPFAM" id="SSF53822">
    <property type="entry name" value="Periplasmic binding protein-like I"/>
    <property type="match status" value="1"/>
</dbReference>
<reference evidence="5 6" key="1">
    <citation type="submission" date="2017-08" db="EMBL/GenBank/DDBJ databases">
        <title>Infants hospitalized years apart are colonized by the same room-sourced microbial strains.</title>
        <authorList>
            <person name="Brooks B."/>
            <person name="Olm M.R."/>
            <person name="Firek B.A."/>
            <person name="Baker R."/>
            <person name="Thomas B.C."/>
            <person name="Morowitz M.J."/>
            <person name="Banfield J.F."/>
        </authorList>
    </citation>
    <scope>NUCLEOTIDE SEQUENCE [LARGE SCALE GENOMIC DNA]</scope>
    <source>
        <strain evidence="5">S2_006_000_R1_57</strain>
    </source>
</reference>
<dbReference type="EMBL" id="QFOZ01000006">
    <property type="protein sequence ID" value="PZP88846.1"/>
    <property type="molecule type" value="Genomic_DNA"/>
</dbReference>
<evidence type="ECO:0000256" key="1">
    <source>
        <dbReference type="ARBA" id="ARBA00023015"/>
    </source>
</evidence>
<keyword evidence="1" id="KW-0805">Transcription regulation</keyword>
<organism evidence="5 6">
    <name type="scientific">Lawsonella clevelandensis</name>
    <dbReference type="NCBI Taxonomy" id="1528099"/>
    <lineage>
        <taxon>Bacteria</taxon>
        <taxon>Bacillati</taxon>
        <taxon>Actinomycetota</taxon>
        <taxon>Actinomycetes</taxon>
        <taxon>Mycobacteriales</taxon>
        <taxon>Lawsonellaceae</taxon>
        <taxon>Lawsonella</taxon>
    </lineage>
</organism>
<dbReference type="CDD" id="cd01392">
    <property type="entry name" value="HTH_LacI"/>
    <property type="match status" value="1"/>
</dbReference>
<evidence type="ECO:0000256" key="3">
    <source>
        <dbReference type="ARBA" id="ARBA00023163"/>
    </source>
</evidence>
<proteinExistence type="predicted"/>
<feature type="domain" description="HTH lacI-type" evidence="4">
    <location>
        <begin position="14"/>
        <end position="58"/>
    </location>
</feature>